<name>A0A9N7NB31_STRHE</name>
<dbReference type="PANTHER" id="PTHR47280">
    <property type="entry name" value="PHEOPHYTINASE, CHLOROPLASTIC"/>
    <property type="match status" value="1"/>
</dbReference>
<dbReference type="Pfam" id="PF12697">
    <property type="entry name" value="Abhydrolase_6"/>
    <property type="match status" value="1"/>
</dbReference>
<dbReference type="SUPFAM" id="SSF53474">
    <property type="entry name" value="alpha/beta-Hydrolases"/>
    <property type="match status" value="1"/>
</dbReference>
<dbReference type="PANTHER" id="PTHR47280:SF1">
    <property type="entry name" value="PHEOPHYTINASE, CHLOROPLASTIC"/>
    <property type="match status" value="1"/>
</dbReference>
<sequence length="472" mass="53140">MYNLPRQIREAWSLDFVGQGLSLPGEDPTFLSSRDGNKNGFNRQSGGVWGFGDESKDWAKGLVFSIDLWRDQVRCFVQEVIKEPVYIVGNSLGGYVALYFAACNPELVKGVTLLNATPFWGFLPNPVRSPRLSRLFLWTGTFPLPSGVKKLTEVLWQKISDPRSIAEILKQVYADHSTRVDEVFSRIIETTRHPAAAASFASIIFAPQGQLSFDETLTRCKTNKTPVCLMYGKEDPWVRPVWGFQVKRKVPEAPYYEISPAGHCPHDEVPEMHWYRRTRDRRRIRVIPVGRTRVLQITFRCVAAMRDFFGVISSASLEVVVVAKQEGEHDGTGRESSLCNSLKYYVAVFDSVDVGLLSGSAARLRVDGGDVGGRVSESGGRILHMAIVDIRSTEVPGPAMMIVGQRKDSQNYVNMKRKASAEVAINSIDFQGNRQGCCSRSKRFRSLRIQELLDFKCEYPKAEKARYIIYSF</sequence>
<keyword evidence="3" id="KW-1185">Reference proteome</keyword>
<evidence type="ECO:0000259" key="1">
    <source>
        <dbReference type="Pfam" id="PF12697"/>
    </source>
</evidence>
<dbReference type="GO" id="GO:0080124">
    <property type="term" value="F:pheophytinase activity"/>
    <property type="evidence" value="ECO:0007669"/>
    <property type="project" value="InterPro"/>
</dbReference>
<reference evidence="2" key="1">
    <citation type="submission" date="2019-12" db="EMBL/GenBank/DDBJ databases">
        <authorList>
            <person name="Scholes J."/>
        </authorList>
    </citation>
    <scope>NUCLEOTIDE SEQUENCE</scope>
</reference>
<proteinExistence type="predicted"/>
<dbReference type="GO" id="GO:0009507">
    <property type="term" value="C:chloroplast"/>
    <property type="evidence" value="ECO:0007669"/>
    <property type="project" value="TreeGrafter"/>
</dbReference>
<dbReference type="AlphaFoldDB" id="A0A9N7NB31"/>
<dbReference type="OrthoDB" id="408373at2759"/>
<comment type="caution">
    <text evidence="2">The sequence shown here is derived from an EMBL/GenBank/DDBJ whole genome shotgun (WGS) entry which is preliminary data.</text>
</comment>
<feature type="domain" description="AB hydrolase-1" evidence="1">
    <location>
        <begin position="50"/>
        <end position="271"/>
    </location>
</feature>
<protein>
    <submittedName>
        <fullName evidence="2">Pheophytinase- chloroplastic</fullName>
    </submittedName>
</protein>
<organism evidence="2 3">
    <name type="scientific">Striga hermonthica</name>
    <name type="common">Purple witchweed</name>
    <name type="synonym">Buchnera hermonthica</name>
    <dbReference type="NCBI Taxonomy" id="68872"/>
    <lineage>
        <taxon>Eukaryota</taxon>
        <taxon>Viridiplantae</taxon>
        <taxon>Streptophyta</taxon>
        <taxon>Embryophyta</taxon>
        <taxon>Tracheophyta</taxon>
        <taxon>Spermatophyta</taxon>
        <taxon>Magnoliopsida</taxon>
        <taxon>eudicotyledons</taxon>
        <taxon>Gunneridae</taxon>
        <taxon>Pentapetalae</taxon>
        <taxon>asterids</taxon>
        <taxon>lamiids</taxon>
        <taxon>Lamiales</taxon>
        <taxon>Orobanchaceae</taxon>
        <taxon>Buchnereae</taxon>
        <taxon>Striga</taxon>
    </lineage>
</organism>
<dbReference type="InterPro" id="IPR044211">
    <property type="entry name" value="PPH_chloroplastic"/>
</dbReference>
<dbReference type="EMBL" id="CACSLK010027751">
    <property type="protein sequence ID" value="CAA0827239.1"/>
    <property type="molecule type" value="Genomic_DNA"/>
</dbReference>
<dbReference type="FunFam" id="3.40.50.1820:FF:000136">
    <property type="entry name" value="Pheophytinase, chloroplastic"/>
    <property type="match status" value="1"/>
</dbReference>
<dbReference type="InterPro" id="IPR029058">
    <property type="entry name" value="AB_hydrolase_fold"/>
</dbReference>
<evidence type="ECO:0000313" key="3">
    <source>
        <dbReference type="Proteomes" id="UP001153555"/>
    </source>
</evidence>
<dbReference type="GO" id="GO:0015996">
    <property type="term" value="P:chlorophyll catabolic process"/>
    <property type="evidence" value="ECO:0007669"/>
    <property type="project" value="InterPro"/>
</dbReference>
<gene>
    <name evidence="2" type="ORF">SHERM_22934</name>
</gene>
<accession>A0A9N7NB31</accession>
<dbReference type="Proteomes" id="UP001153555">
    <property type="component" value="Unassembled WGS sequence"/>
</dbReference>
<dbReference type="Gene3D" id="3.40.50.1820">
    <property type="entry name" value="alpha/beta hydrolase"/>
    <property type="match status" value="1"/>
</dbReference>
<dbReference type="InterPro" id="IPR000073">
    <property type="entry name" value="AB_hydrolase_1"/>
</dbReference>
<evidence type="ECO:0000313" key="2">
    <source>
        <dbReference type="EMBL" id="CAA0827239.1"/>
    </source>
</evidence>